<dbReference type="GO" id="GO:0006865">
    <property type="term" value="P:amino acid transport"/>
    <property type="evidence" value="ECO:0007669"/>
    <property type="project" value="UniProtKB-UniRule"/>
</dbReference>
<dbReference type="AlphaFoldDB" id="A0A497ZMF6"/>
<dbReference type="PROSITE" id="PS50893">
    <property type="entry name" value="ABC_TRANSPORTER_2"/>
    <property type="match status" value="1"/>
</dbReference>
<evidence type="ECO:0000313" key="9">
    <source>
        <dbReference type="EMBL" id="RLK08468.1"/>
    </source>
</evidence>
<comment type="subunit">
    <text evidence="6">The complex is probably composed of two ATP-binding proteins (TmoW), two transmembrane proteins (TmoV) and a solute-binding protein (TmoX).</text>
</comment>
<organism evidence="9 10">
    <name type="scientific">Ruegeria conchae</name>
    <dbReference type="NCBI Taxonomy" id="981384"/>
    <lineage>
        <taxon>Bacteria</taxon>
        <taxon>Pseudomonadati</taxon>
        <taxon>Pseudomonadota</taxon>
        <taxon>Alphaproteobacteria</taxon>
        <taxon>Rhodobacterales</taxon>
        <taxon>Roseobacteraceae</taxon>
        <taxon>Ruegeria</taxon>
    </lineage>
</organism>
<keyword evidence="4 7" id="KW-0067">ATP-binding</keyword>
<name>A0A497ZMF6_9RHOB</name>
<evidence type="ECO:0000313" key="10">
    <source>
        <dbReference type="Proteomes" id="UP000271700"/>
    </source>
</evidence>
<dbReference type="InterPro" id="IPR017871">
    <property type="entry name" value="ABC_transporter-like_CS"/>
</dbReference>
<evidence type="ECO:0000256" key="7">
    <source>
        <dbReference type="RuleBase" id="RU369116"/>
    </source>
</evidence>
<evidence type="ECO:0000256" key="4">
    <source>
        <dbReference type="ARBA" id="ARBA00022840"/>
    </source>
</evidence>
<dbReference type="FunFam" id="3.40.50.300:FF:000201">
    <property type="entry name" value="Glycine betaine/L-proline ABC transporter ATP-binding protein"/>
    <property type="match status" value="1"/>
</dbReference>
<dbReference type="InterPro" id="IPR003593">
    <property type="entry name" value="AAA+_ATPase"/>
</dbReference>
<keyword evidence="7" id="KW-1003">Cell membrane</keyword>
<dbReference type="Proteomes" id="UP000271700">
    <property type="component" value="Unassembled WGS sequence"/>
</dbReference>
<evidence type="ECO:0000256" key="2">
    <source>
        <dbReference type="ARBA" id="ARBA00022448"/>
    </source>
</evidence>
<evidence type="ECO:0000259" key="8">
    <source>
        <dbReference type="PROSITE" id="PS50893"/>
    </source>
</evidence>
<keyword evidence="7" id="KW-0472">Membrane</keyword>
<dbReference type="NCBIfam" id="TIGR01186">
    <property type="entry name" value="proV"/>
    <property type="match status" value="1"/>
</dbReference>
<evidence type="ECO:0000256" key="5">
    <source>
        <dbReference type="ARBA" id="ARBA00051811"/>
    </source>
</evidence>
<keyword evidence="2 7" id="KW-0813">Transport</keyword>
<dbReference type="GO" id="GO:0005524">
    <property type="term" value="F:ATP binding"/>
    <property type="evidence" value="ECO:0007669"/>
    <property type="project" value="UniProtKB-UniRule"/>
</dbReference>
<keyword evidence="7" id="KW-0997">Cell inner membrane</keyword>
<dbReference type="GO" id="GO:0005886">
    <property type="term" value="C:plasma membrane"/>
    <property type="evidence" value="ECO:0007669"/>
    <property type="project" value="UniProtKB-SubCell"/>
</dbReference>
<sequence length="365" mass="40228">MISGALLDSFNCGGVSMTADIAIDAKGVWKVFGARSQEALQAIHSEGLSKTEVLEHFDCVVGVADASFEIERGELFCVMGLSGSGKSTLVRHVNRLLEPTDGHIYLDGEDVMGLNDESLRDLRNRRVAMVFQNFGLMPHRTVRDNVAMPLEIRGTGKARRWEEADRVLELVELNGWEDKYAHELSGGMQQRVGLARAIAADPEILLMDEPFSALDPLIRKQLQDQFMDLSHKLNKTTMFITHDLDEAIRIGHRIAIMKDGRIVQIGTPEEIILNPADDYVADFVAGISKLNMIFAHAVMKPVEEFEAHHGEVPEDAKEAHPDMDLSDLMNLCVDGHGVVAVAQDGKTVGVINRAGLIRAIQDSQA</sequence>
<comment type="caution">
    <text evidence="9">The sequence shown here is derived from an EMBL/GenBank/DDBJ whole genome shotgun (WGS) entry which is preliminary data.</text>
</comment>
<dbReference type="GO" id="GO:0016887">
    <property type="term" value="F:ATP hydrolysis activity"/>
    <property type="evidence" value="ECO:0007669"/>
    <property type="project" value="UniProtKB-UniRule"/>
</dbReference>
<dbReference type="InterPro" id="IPR005892">
    <property type="entry name" value="Gly-betaine_transp_ATP-bd"/>
</dbReference>
<keyword evidence="3 7" id="KW-0547">Nucleotide-binding</keyword>
<dbReference type="PANTHER" id="PTHR43869">
    <property type="entry name" value="GLYCINE BETAINE/PROLINE BETAINE TRANSPORT SYSTEM ATP-BINDING PROTEIN PROV"/>
    <property type="match status" value="1"/>
</dbReference>
<evidence type="ECO:0000256" key="1">
    <source>
        <dbReference type="ARBA" id="ARBA00005417"/>
    </source>
</evidence>
<gene>
    <name evidence="9" type="ORF">CLV75_2146</name>
</gene>
<dbReference type="PROSITE" id="PS00211">
    <property type="entry name" value="ABC_TRANSPORTER_1"/>
    <property type="match status" value="1"/>
</dbReference>
<protein>
    <recommendedName>
        <fullName evidence="7">Quaternary amine transport ATP-binding protein</fullName>
        <ecNumber evidence="7">7.6.2.9</ecNumber>
    </recommendedName>
</protein>
<evidence type="ECO:0000256" key="6">
    <source>
        <dbReference type="ARBA" id="ARBA00061968"/>
    </source>
</evidence>
<dbReference type="Pfam" id="PF00005">
    <property type="entry name" value="ABC_tran"/>
    <property type="match status" value="1"/>
</dbReference>
<dbReference type="SUPFAM" id="SSF52540">
    <property type="entry name" value="P-loop containing nucleoside triphosphate hydrolases"/>
    <property type="match status" value="1"/>
</dbReference>
<proteinExistence type="inferred from homology"/>
<dbReference type="InterPro" id="IPR003439">
    <property type="entry name" value="ABC_transporter-like_ATP-bd"/>
</dbReference>
<accession>A0A497ZMF6</accession>
<keyword evidence="10" id="KW-1185">Reference proteome</keyword>
<evidence type="ECO:0000256" key="3">
    <source>
        <dbReference type="ARBA" id="ARBA00022741"/>
    </source>
</evidence>
<dbReference type="GO" id="GO:0031460">
    <property type="term" value="P:glycine betaine transport"/>
    <property type="evidence" value="ECO:0007669"/>
    <property type="project" value="InterPro"/>
</dbReference>
<dbReference type="InterPro" id="IPR051921">
    <property type="entry name" value="ABC_osmolyte_uptake_ATP-bind"/>
</dbReference>
<dbReference type="GO" id="GO:0015418">
    <property type="term" value="F:ABC-type quaternary ammonium compound transporting activity"/>
    <property type="evidence" value="ECO:0007669"/>
    <property type="project" value="UniProtKB-EC"/>
</dbReference>
<dbReference type="EMBL" id="RCCT01000002">
    <property type="protein sequence ID" value="RLK08468.1"/>
    <property type="molecule type" value="Genomic_DNA"/>
</dbReference>
<feature type="domain" description="ABC transporter" evidence="8">
    <location>
        <begin position="43"/>
        <end position="284"/>
    </location>
</feature>
<comment type="subcellular location">
    <subcellularLocation>
        <location evidence="7">Cell inner membrane</location>
        <topology evidence="7">Peripheral membrane protein</topology>
    </subcellularLocation>
</comment>
<dbReference type="GO" id="GO:0006970">
    <property type="term" value="P:response to osmotic stress"/>
    <property type="evidence" value="ECO:0007669"/>
    <property type="project" value="UniProtKB-ARBA"/>
</dbReference>
<dbReference type="PANTHER" id="PTHR43869:SF1">
    <property type="entry name" value="GLYCINE BETAINE_PROLINE BETAINE TRANSPORT SYSTEM ATP-BINDING PROTEIN PROV"/>
    <property type="match status" value="1"/>
</dbReference>
<comment type="subunit">
    <text evidence="7">The complex is probably composed of two ATP-binding proteins, two transmembrane proteins and a solute-binding protein.</text>
</comment>
<dbReference type="STRING" id="981384.GCA_000192475_01026"/>
<dbReference type="EC" id="7.6.2.9" evidence="7"/>
<dbReference type="Gene3D" id="3.40.50.300">
    <property type="entry name" value="P-loop containing nucleotide triphosphate hydrolases"/>
    <property type="match status" value="1"/>
</dbReference>
<comment type="catalytic activity">
    <reaction evidence="5">
        <text>a quaternary ammonium(out) + ATP + H2O = a quaternary ammonium(in) + ADP + phosphate + H(+)</text>
        <dbReference type="Rhea" id="RHEA:11036"/>
        <dbReference type="ChEBI" id="CHEBI:15377"/>
        <dbReference type="ChEBI" id="CHEBI:15378"/>
        <dbReference type="ChEBI" id="CHEBI:30616"/>
        <dbReference type="ChEBI" id="CHEBI:35267"/>
        <dbReference type="ChEBI" id="CHEBI:43474"/>
        <dbReference type="ChEBI" id="CHEBI:456216"/>
        <dbReference type="EC" id="7.6.2.9"/>
    </reaction>
    <physiologicalReaction direction="left-to-right" evidence="5">
        <dbReference type="Rhea" id="RHEA:11037"/>
    </physiologicalReaction>
</comment>
<dbReference type="InterPro" id="IPR027417">
    <property type="entry name" value="P-loop_NTPase"/>
</dbReference>
<dbReference type="CDD" id="cd03294">
    <property type="entry name" value="ABC_Pro_Gly_Betaine"/>
    <property type="match status" value="1"/>
</dbReference>
<reference evidence="9 10" key="1">
    <citation type="submission" date="2018-10" db="EMBL/GenBank/DDBJ databases">
        <title>Genomic Encyclopedia of Archaeal and Bacterial Type Strains, Phase II (KMG-II): from individual species to whole genera.</title>
        <authorList>
            <person name="Goeker M."/>
        </authorList>
    </citation>
    <scope>NUCLEOTIDE SEQUENCE [LARGE SCALE GENOMIC DNA]</scope>
    <source>
        <strain evidence="9 10">DSM 29317</strain>
    </source>
</reference>
<comment type="similarity">
    <text evidence="1 7">Belongs to the ABC transporter superfamily.</text>
</comment>
<dbReference type="SMART" id="SM00382">
    <property type="entry name" value="AAA"/>
    <property type="match status" value="1"/>
</dbReference>